<dbReference type="InterPro" id="IPR009057">
    <property type="entry name" value="Homeodomain-like_sf"/>
</dbReference>
<dbReference type="InterPro" id="IPR018060">
    <property type="entry name" value="HTH_AraC"/>
</dbReference>
<dbReference type="PANTHER" id="PTHR43280:SF2">
    <property type="entry name" value="HTH-TYPE TRANSCRIPTIONAL REGULATOR EXSA"/>
    <property type="match status" value="1"/>
</dbReference>
<evidence type="ECO:0000313" key="5">
    <source>
        <dbReference type="EMBL" id="MCP9761497.1"/>
    </source>
</evidence>
<keyword evidence="3" id="KW-0804">Transcription</keyword>
<dbReference type="Proteomes" id="UP001204144">
    <property type="component" value="Unassembled WGS sequence"/>
</dbReference>
<accession>A0AAE3KQU4</accession>
<reference evidence="5 6" key="1">
    <citation type="submission" date="2018-11" db="EMBL/GenBank/DDBJ databases">
        <title>Novel bacteria species description.</title>
        <authorList>
            <person name="Han J.-H."/>
        </authorList>
    </citation>
    <scope>NUCLEOTIDE SEQUENCE [LARGE SCALE GENOMIC DNA]</scope>
    <source>
        <strain evidence="5 6">KCTC23259</strain>
    </source>
</reference>
<sequence length="186" mass="21634">MKIFIKNMVCPRCILVVKMELDRLSINYTNVDFGEIDLANELNEKQMNELESVLNELGFEILNDKKNKMVENVKILIVKLIHEQDNNLRINLSDYLSSNLGVEYHSLTSLFSEIEGYTIEQFFISQKIEKVKELLVYNELTLSEIAFRLNYSSVAHLSNQFKKTTKLTPSEFKRLGNHKRKSIGII</sequence>
<comment type="caution">
    <text evidence="5">The sequence shown here is derived from an EMBL/GenBank/DDBJ whole genome shotgun (WGS) entry which is preliminary data.</text>
</comment>
<dbReference type="SUPFAM" id="SSF46689">
    <property type="entry name" value="Homeodomain-like"/>
    <property type="match status" value="1"/>
</dbReference>
<name>A0AAE3KQU4_9BACT</name>
<evidence type="ECO:0000313" key="6">
    <source>
        <dbReference type="Proteomes" id="UP001204144"/>
    </source>
</evidence>
<dbReference type="Pfam" id="PF12833">
    <property type="entry name" value="HTH_18"/>
    <property type="match status" value="1"/>
</dbReference>
<keyword evidence="1" id="KW-0805">Transcription regulation</keyword>
<evidence type="ECO:0000256" key="2">
    <source>
        <dbReference type="ARBA" id="ARBA00023125"/>
    </source>
</evidence>
<evidence type="ECO:0000256" key="3">
    <source>
        <dbReference type="ARBA" id="ARBA00023163"/>
    </source>
</evidence>
<evidence type="ECO:0000259" key="4">
    <source>
        <dbReference type="PROSITE" id="PS01124"/>
    </source>
</evidence>
<dbReference type="RefSeq" id="WP_255035232.1">
    <property type="nucleotide sequence ID" value="NZ_RJUF01000001.1"/>
</dbReference>
<dbReference type="SMART" id="SM00342">
    <property type="entry name" value="HTH_ARAC"/>
    <property type="match status" value="1"/>
</dbReference>
<keyword evidence="2" id="KW-0238">DNA-binding</keyword>
<protein>
    <submittedName>
        <fullName evidence="5">AraC family transcriptional regulator</fullName>
    </submittedName>
</protein>
<dbReference type="EMBL" id="RJUF01000001">
    <property type="protein sequence ID" value="MCP9761497.1"/>
    <property type="molecule type" value="Genomic_DNA"/>
</dbReference>
<dbReference type="PROSITE" id="PS01124">
    <property type="entry name" value="HTH_ARAC_FAMILY_2"/>
    <property type="match status" value="1"/>
</dbReference>
<evidence type="ECO:0000256" key="1">
    <source>
        <dbReference type="ARBA" id="ARBA00023015"/>
    </source>
</evidence>
<feature type="domain" description="HTH araC/xylS-type" evidence="4">
    <location>
        <begin position="96"/>
        <end position="175"/>
    </location>
</feature>
<dbReference type="PANTHER" id="PTHR43280">
    <property type="entry name" value="ARAC-FAMILY TRANSCRIPTIONAL REGULATOR"/>
    <property type="match status" value="1"/>
</dbReference>
<dbReference type="PROSITE" id="PS00041">
    <property type="entry name" value="HTH_ARAC_FAMILY_1"/>
    <property type="match status" value="1"/>
</dbReference>
<dbReference type="GO" id="GO:0003700">
    <property type="term" value="F:DNA-binding transcription factor activity"/>
    <property type="evidence" value="ECO:0007669"/>
    <property type="project" value="InterPro"/>
</dbReference>
<dbReference type="GO" id="GO:0043565">
    <property type="term" value="F:sequence-specific DNA binding"/>
    <property type="evidence" value="ECO:0007669"/>
    <property type="project" value="InterPro"/>
</dbReference>
<proteinExistence type="predicted"/>
<gene>
    <name evidence="5" type="ORF">EGI31_00910</name>
</gene>
<organism evidence="5 6">
    <name type="scientific">Lacihabitans soyangensis</name>
    <dbReference type="NCBI Taxonomy" id="869394"/>
    <lineage>
        <taxon>Bacteria</taxon>
        <taxon>Pseudomonadati</taxon>
        <taxon>Bacteroidota</taxon>
        <taxon>Cytophagia</taxon>
        <taxon>Cytophagales</taxon>
        <taxon>Leadbetterellaceae</taxon>
        <taxon>Lacihabitans</taxon>
    </lineage>
</organism>
<dbReference type="Gene3D" id="1.10.10.60">
    <property type="entry name" value="Homeodomain-like"/>
    <property type="match status" value="1"/>
</dbReference>
<dbReference type="AlphaFoldDB" id="A0AAE3KQU4"/>
<dbReference type="InterPro" id="IPR018062">
    <property type="entry name" value="HTH_AraC-typ_CS"/>
</dbReference>
<keyword evidence="6" id="KW-1185">Reference proteome</keyword>